<feature type="domain" description="RRM" evidence="4">
    <location>
        <begin position="148"/>
        <end position="230"/>
    </location>
</feature>
<accession>A0A167ZN51</accession>
<dbReference type="InterPro" id="IPR050502">
    <property type="entry name" value="Euk_RNA-bind_prot"/>
</dbReference>
<evidence type="ECO:0000256" key="3">
    <source>
        <dbReference type="SAM" id="MobiDB-lite"/>
    </source>
</evidence>
<dbReference type="AlphaFoldDB" id="A0A167ZN51"/>
<feature type="compositionally biased region" description="Gly residues" evidence="3">
    <location>
        <begin position="239"/>
        <end position="251"/>
    </location>
</feature>
<dbReference type="SUPFAM" id="SSF54928">
    <property type="entry name" value="RNA-binding domain, RBD"/>
    <property type="match status" value="1"/>
</dbReference>
<feature type="domain" description="RRM" evidence="4">
    <location>
        <begin position="18"/>
        <end position="97"/>
    </location>
</feature>
<keyword evidence="6" id="KW-1185">Reference proteome</keyword>
<protein>
    <submittedName>
        <fullName evidence="5">Nucleotide-binding, alpha-beta plait</fullName>
    </submittedName>
</protein>
<organism evidence="5 6">
    <name type="scientific">Moelleriella libera RCEF 2490</name>
    <dbReference type="NCBI Taxonomy" id="1081109"/>
    <lineage>
        <taxon>Eukaryota</taxon>
        <taxon>Fungi</taxon>
        <taxon>Dikarya</taxon>
        <taxon>Ascomycota</taxon>
        <taxon>Pezizomycotina</taxon>
        <taxon>Sordariomycetes</taxon>
        <taxon>Hypocreomycetidae</taxon>
        <taxon>Hypocreales</taxon>
        <taxon>Clavicipitaceae</taxon>
        <taxon>Moelleriella</taxon>
    </lineage>
</organism>
<dbReference type="InterPro" id="IPR035979">
    <property type="entry name" value="RBD_domain_sf"/>
</dbReference>
<dbReference type="Pfam" id="PF00076">
    <property type="entry name" value="RRM_1"/>
    <property type="match status" value="2"/>
</dbReference>
<proteinExistence type="predicted"/>
<dbReference type="GO" id="GO:0003729">
    <property type="term" value="F:mRNA binding"/>
    <property type="evidence" value="ECO:0007669"/>
    <property type="project" value="TreeGrafter"/>
</dbReference>
<feature type="region of interest" description="Disordered" evidence="3">
    <location>
        <begin position="92"/>
        <end position="147"/>
    </location>
</feature>
<dbReference type="EMBL" id="AZGY01000014">
    <property type="protein sequence ID" value="KZZ92887.1"/>
    <property type="molecule type" value="Genomic_DNA"/>
</dbReference>
<evidence type="ECO:0000256" key="2">
    <source>
        <dbReference type="PROSITE-ProRule" id="PRU00176"/>
    </source>
</evidence>
<sequence length="282" mass="30913">MASENEAPATADAIAEGRRIYLGNLLYTVTRYEIQQSLREHGFTDFEAVHMAVDDATARNPGYCFVDFTTREGAERALESLRATIRGRILRVGPCKPRRGPSGYQQQQQQQHQQPPPQQQQQSRWGISDRPSAAASSSFDGGDEASSRRLYVGGLGEALDEAHNTEELTQLLTGFKITSIGKRIAPHDSKASLPGTHHYCFVELETPEEAHAAIQALDGKDSLRVSMARPPQNKTRSGYGSGSGSGGGSGRFGRRDFEGSPAEQSPRGARSMASDNWRRRHE</sequence>
<dbReference type="CDD" id="cd00590">
    <property type="entry name" value="RRM_SF"/>
    <property type="match status" value="2"/>
</dbReference>
<dbReference type="InterPro" id="IPR012677">
    <property type="entry name" value="Nucleotide-bd_a/b_plait_sf"/>
</dbReference>
<dbReference type="PANTHER" id="PTHR48025">
    <property type="entry name" value="OS02G0815200 PROTEIN"/>
    <property type="match status" value="1"/>
</dbReference>
<evidence type="ECO:0000313" key="5">
    <source>
        <dbReference type="EMBL" id="KZZ92887.1"/>
    </source>
</evidence>
<reference evidence="5 6" key="1">
    <citation type="journal article" date="2016" name="Genome Biol. Evol.">
        <title>Divergent and convergent evolution of fungal pathogenicity.</title>
        <authorList>
            <person name="Shang Y."/>
            <person name="Xiao G."/>
            <person name="Zheng P."/>
            <person name="Cen K."/>
            <person name="Zhan S."/>
            <person name="Wang C."/>
        </authorList>
    </citation>
    <scope>NUCLEOTIDE SEQUENCE [LARGE SCALE GENOMIC DNA]</scope>
    <source>
        <strain evidence="5 6">RCEF 2490</strain>
    </source>
</reference>
<dbReference type="OrthoDB" id="272703at2759"/>
<evidence type="ECO:0000256" key="1">
    <source>
        <dbReference type="ARBA" id="ARBA00022884"/>
    </source>
</evidence>
<dbReference type="Gene3D" id="3.30.70.330">
    <property type="match status" value="2"/>
</dbReference>
<dbReference type="PROSITE" id="PS50102">
    <property type="entry name" value="RRM"/>
    <property type="match status" value="2"/>
</dbReference>
<comment type="caution">
    <text evidence="5">The sequence shown here is derived from an EMBL/GenBank/DDBJ whole genome shotgun (WGS) entry which is preliminary data.</text>
</comment>
<evidence type="ECO:0000259" key="4">
    <source>
        <dbReference type="PROSITE" id="PS50102"/>
    </source>
</evidence>
<keyword evidence="1 2" id="KW-0694">RNA-binding</keyword>
<gene>
    <name evidence="5" type="ORF">AAL_05919</name>
</gene>
<dbReference type="PANTHER" id="PTHR48025:SF1">
    <property type="entry name" value="RRM DOMAIN-CONTAINING PROTEIN"/>
    <property type="match status" value="1"/>
</dbReference>
<evidence type="ECO:0000313" key="6">
    <source>
        <dbReference type="Proteomes" id="UP000078544"/>
    </source>
</evidence>
<name>A0A167ZN51_9HYPO</name>
<dbReference type="InterPro" id="IPR000504">
    <property type="entry name" value="RRM_dom"/>
</dbReference>
<feature type="region of interest" description="Disordered" evidence="3">
    <location>
        <begin position="221"/>
        <end position="282"/>
    </location>
</feature>
<dbReference type="Proteomes" id="UP000078544">
    <property type="component" value="Unassembled WGS sequence"/>
</dbReference>
<dbReference type="STRING" id="1081109.A0A167ZN51"/>
<dbReference type="SMART" id="SM00360">
    <property type="entry name" value="RRM"/>
    <property type="match status" value="2"/>
</dbReference>